<evidence type="ECO:0000313" key="2">
    <source>
        <dbReference type="EMBL" id="MBD0777673.1"/>
    </source>
</evidence>
<proteinExistence type="predicted"/>
<gene>
    <name evidence="2" type="ORF">HPE56_07700</name>
</gene>
<accession>A0ABR7UYQ9</accession>
<keyword evidence="3" id="KW-1185">Reference proteome</keyword>
<dbReference type="Proteomes" id="UP001166021">
    <property type="component" value="Unassembled WGS sequence"/>
</dbReference>
<dbReference type="Pfam" id="PF07411">
    <property type="entry name" value="DUF1508"/>
    <property type="match status" value="1"/>
</dbReference>
<name>A0ABR7UYQ9_9FLAO</name>
<dbReference type="EMBL" id="JABTCF010000003">
    <property type="protein sequence ID" value="MBD0777673.1"/>
    <property type="molecule type" value="Genomic_DNA"/>
</dbReference>
<protein>
    <submittedName>
        <fullName evidence="2">YegP family protein</fullName>
    </submittedName>
</protein>
<dbReference type="InterPro" id="IPR036913">
    <property type="entry name" value="YegP-like_sf"/>
</dbReference>
<reference evidence="2" key="1">
    <citation type="submission" date="2020-05" db="EMBL/GenBank/DDBJ databases">
        <title>The draft genome sequence of Maribacter sp. ANRC-HE7.</title>
        <authorList>
            <person name="Mu L."/>
        </authorList>
    </citation>
    <scope>NUCLEOTIDE SEQUENCE</scope>
    <source>
        <strain evidence="2">ANRC-HE7</strain>
    </source>
</reference>
<comment type="caution">
    <text evidence="2">The sequence shown here is derived from an EMBL/GenBank/DDBJ whole genome shotgun (WGS) entry which is preliminary data.</text>
</comment>
<dbReference type="InterPro" id="IPR051141">
    <property type="entry name" value="UPF0339_domain"/>
</dbReference>
<evidence type="ECO:0000259" key="1">
    <source>
        <dbReference type="Pfam" id="PF07411"/>
    </source>
</evidence>
<dbReference type="PANTHER" id="PTHR40606">
    <property type="match status" value="1"/>
</dbReference>
<dbReference type="RefSeq" id="WP_188243182.1">
    <property type="nucleotide sequence ID" value="NZ_JABTCF010000003.1"/>
</dbReference>
<dbReference type="InterPro" id="IPR010879">
    <property type="entry name" value="DUF1508"/>
</dbReference>
<evidence type="ECO:0000313" key="3">
    <source>
        <dbReference type="Proteomes" id="UP001166021"/>
    </source>
</evidence>
<sequence length="107" mass="12261">MIEIKKKGTNKYSFKLKSQSGHTLLRSVEYFDKAEVQHTVQNLNPTNIKSIRFERKTSNDGLFLFDIKNPNGQLIGHSQYYTSEAGMENGIKTLMKRIDTLSHLGKL</sequence>
<dbReference type="PANTHER" id="PTHR40606:SF1">
    <property type="entry name" value="UPF0339 PROTEIN YEGP"/>
    <property type="match status" value="1"/>
</dbReference>
<dbReference type="Gene3D" id="2.30.29.80">
    <property type="match status" value="1"/>
</dbReference>
<feature type="domain" description="DUF1508" evidence="1">
    <location>
        <begin position="59"/>
        <end position="96"/>
    </location>
</feature>
<dbReference type="SUPFAM" id="SSF160113">
    <property type="entry name" value="YegP-like"/>
    <property type="match status" value="1"/>
</dbReference>
<organism evidence="2 3">
    <name type="scientific">Maribacter aquimaris</name>
    <dbReference type="NCBI Taxonomy" id="2737171"/>
    <lineage>
        <taxon>Bacteria</taxon>
        <taxon>Pseudomonadati</taxon>
        <taxon>Bacteroidota</taxon>
        <taxon>Flavobacteriia</taxon>
        <taxon>Flavobacteriales</taxon>
        <taxon>Flavobacteriaceae</taxon>
        <taxon>Maribacter</taxon>
    </lineage>
</organism>